<keyword evidence="2" id="KW-0217">Developmental protein</keyword>
<evidence type="ECO:0000256" key="5">
    <source>
        <dbReference type="SAM" id="MobiDB-lite"/>
    </source>
</evidence>
<comment type="subcellular location">
    <subcellularLocation>
        <location evidence="1">Nucleus</location>
    </subcellularLocation>
</comment>
<proteinExistence type="inferred from homology"/>
<gene>
    <name evidence="6" type="ORF">GH714_037290</name>
</gene>
<feature type="region of interest" description="Disordered" evidence="5">
    <location>
        <begin position="98"/>
        <end position="118"/>
    </location>
</feature>
<dbReference type="PRINTS" id="PR02064">
    <property type="entry name" value="DONSON"/>
</dbReference>
<evidence type="ECO:0008006" key="8">
    <source>
        <dbReference type="Google" id="ProtNLM"/>
    </source>
</evidence>
<evidence type="ECO:0000256" key="1">
    <source>
        <dbReference type="ARBA" id="ARBA00004123"/>
    </source>
</evidence>
<name>A0A6A6KKT3_HEVBR</name>
<evidence type="ECO:0000256" key="4">
    <source>
        <dbReference type="ARBA" id="ARBA00025806"/>
    </source>
</evidence>
<comment type="similarity">
    <text evidence="4">Belongs to the DONSON family.</text>
</comment>
<keyword evidence="7" id="KW-1185">Reference proteome</keyword>
<feature type="compositionally biased region" description="Basic and acidic residues" evidence="5">
    <location>
        <begin position="109"/>
        <end position="118"/>
    </location>
</feature>
<dbReference type="GO" id="GO:0033260">
    <property type="term" value="P:nuclear DNA replication"/>
    <property type="evidence" value="ECO:0007669"/>
    <property type="project" value="TreeGrafter"/>
</dbReference>
<reference evidence="6 7" key="1">
    <citation type="journal article" date="2020" name="Mol. Plant">
        <title>The Chromosome-Based Rubber Tree Genome Provides New Insights into Spurge Genome Evolution and Rubber Biosynthesis.</title>
        <authorList>
            <person name="Liu J."/>
            <person name="Shi C."/>
            <person name="Shi C.C."/>
            <person name="Li W."/>
            <person name="Zhang Q.J."/>
            <person name="Zhang Y."/>
            <person name="Li K."/>
            <person name="Lu H.F."/>
            <person name="Shi C."/>
            <person name="Zhu S.T."/>
            <person name="Xiao Z.Y."/>
            <person name="Nan H."/>
            <person name="Yue Y."/>
            <person name="Zhu X.G."/>
            <person name="Wu Y."/>
            <person name="Hong X.N."/>
            <person name="Fan G.Y."/>
            <person name="Tong Y."/>
            <person name="Zhang D."/>
            <person name="Mao C.L."/>
            <person name="Liu Y.L."/>
            <person name="Hao S.J."/>
            <person name="Liu W.Q."/>
            <person name="Lv M.Q."/>
            <person name="Zhang H.B."/>
            <person name="Liu Y."/>
            <person name="Hu-Tang G.R."/>
            <person name="Wang J.P."/>
            <person name="Wang J.H."/>
            <person name="Sun Y.H."/>
            <person name="Ni S.B."/>
            <person name="Chen W.B."/>
            <person name="Zhang X.C."/>
            <person name="Jiao Y.N."/>
            <person name="Eichler E.E."/>
            <person name="Li G.H."/>
            <person name="Liu X."/>
            <person name="Gao L.Z."/>
        </authorList>
    </citation>
    <scope>NUCLEOTIDE SEQUENCE [LARGE SCALE GENOMIC DNA]</scope>
    <source>
        <strain evidence="7">cv. GT1</strain>
        <tissue evidence="6">Leaf</tissue>
    </source>
</reference>
<evidence type="ECO:0000313" key="7">
    <source>
        <dbReference type="Proteomes" id="UP000467840"/>
    </source>
</evidence>
<dbReference type="EMBL" id="JAAGAX010000016">
    <property type="protein sequence ID" value="KAF2289581.1"/>
    <property type="molecule type" value="Genomic_DNA"/>
</dbReference>
<accession>A0A6A6KKT3</accession>
<dbReference type="PANTHER" id="PTHR12972:SF0">
    <property type="entry name" value="PROTEIN DOWNSTREAM NEIGHBOR OF SON"/>
    <property type="match status" value="1"/>
</dbReference>
<keyword evidence="3" id="KW-0539">Nucleus</keyword>
<comment type="caution">
    <text evidence="6">The sequence shown here is derived from an EMBL/GenBank/DDBJ whole genome shotgun (WGS) entry which is preliminary data.</text>
</comment>
<evidence type="ECO:0000256" key="2">
    <source>
        <dbReference type="ARBA" id="ARBA00022473"/>
    </source>
</evidence>
<evidence type="ECO:0000313" key="6">
    <source>
        <dbReference type="EMBL" id="KAF2289581.1"/>
    </source>
</evidence>
<dbReference type="AlphaFoldDB" id="A0A6A6KKT3"/>
<protein>
    <recommendedName>
        <fullName evidence="8">Protein downstream neighbor of Son</fullName>
    </recommendedName>
</protein>
<dbReference type="GO" id="GO:0005634">
    <property type="term" value="C:nucleus"/>
    <property type="evidence" value="ECO:0007669"/>
    <property type="project" value="UniProtKB-SubCell"/>
</dbReference>
<evidence type="ECO:0000256" key="3">
    <source>
        <dbReference type="ARBA" id="ARBA00023242"/>
    </source>
</evidence>
<dbReference type="Proteomes" id="UP000467840">
    <property type="component" value="Chromosome 8"/>
</dbReference>
<sequence>MFSVSFYPICRSFCALYAIRIVFDDKNESIISYETDWYSIWENYMAKVATPGSNSLQIGGPALKVAPMVKRKTPSELRGEQLKRTNVVEIVDESPAPLSGLMNNTSDNGLKKPDLSRNPRYIDTRMDEVYPVKKSRLRMLSVKENAKENISTEQTNSMKNISMLSNLKAKRQLSCPENSSACSIVSKEGKVQARQTIERCSQNIFRSVTELSSNGEKSSGMALVDMDKALKGLVAHEPPTSSVLNADSSEKFGNHTSIHSSNFVSECFIPGQKAPLDFTLKTKMRLVSSCSVNWIHRSIMCSVYNGMPQLTSQFGCSKDGSSLGQELTSQILSSKALHSWIYPQSTLPPSVISVLSSQAADGDFLRKRQMGWEDSFRSLYYMLRKDICNIFYVCTSHFVVMFISGSGSGGTKNLCNAYMSQSTRGLRSLLREHDVCFSMPLCHSKVEQASTEDLVELSEIEKQNLGQTRRLTSLSDVDNSPQSLLAFCGNKNVHALYDFLLNYRYSLTFLSGVDVPVLYSPVPFQNAALSAPEIRCVEMKRIDQIASSPKESKVKDGESLQGSSSGLCSSIEITDAYIPSWIICRVCSLIGFEGKSFEASFITERTSVGLNVALETLCEKSDSNAMASKGLQDSSHSVGIPEAAVSPSLGSGFLKGLKYNDGSYTASLSPV</sequence>
<dbReference type="PANTHER" id="PTHR12972">
    <property type="entry name" value="DOWNSTREAM NEIGHBOR OF SON"/>
    <property type="match status" value="1"/>
</dbReference>
<dbReference type="InterPro" id="IPR024861">
    <property type="entry name" value="Donson"/>
</dbReference>
<organism evidence="6 7">
    <name type="scientific">Hevea brasiliensis</name>
    <name type="common">Para rubber tree</name>
    <name type="synonym">Siphonia brasiliensis</name>
    <dbReference type="NCBI Taxonomy" id="3981"/>
    <lineage>
        <taxon>Eukaryota</taxon>
        <taxon>Viridiplantae</taxon>
        <taxon>Streptophyta</taxon>
        <taxon>Embryophyta</taxon>
        <taxon>Tracheophyta</taxon>
        <taxon>Spermatophyta</taxon>
        <taxon>Magnoliopsida</taxon>
        <taxon>eudicotyledons</taxon>
        <taxon>Gunneridae</taxon>
        <taxon>Pentapetalae</taxon>
        <taxon>rosids</taxon>
        <taxon>fabids</taxon>
        <taxon>Malpighiales</taxon>
        <taxon>Euphorbiaceae</taxon>
        <taxon>Crotonoideae</taxon>
        <taxon>Micrandreae</taxon>
        <taxon>Hevea</taxon>
    </lineage>
</organism>